<dbReference type="AlphaFoldDB" id="A0A7X2NF80"/>
<name>A0A7X2NF80_9FIRM</name>
<dbReference type="InterPro" id="IPR041854">
    <property type="entry name" value="BFD-like_2Fe2S-bd_dom_sf"/>
</dbReference>
<evidence type="ECO:0000259" key="2">
    <source>
        <dbReference type="Pfam" id="PF04324"/>
    </source>
</evidence>
<dbReference type="PANTHER" id="PTHR42720:SF1">
    <property type="entry name" value="GLYCEROL 3-PHOSPHATE OXIDASE"/>
    <property type="match status" value="1"/>
</dbReference>
<evidence type="ECO:0000259" key="1">
    <source>
        <dbReference type="Pfam" id="PF01266"/>
    </source>
</evidence>
<evidence type="ECO:0000313" key="3">
    <source>
        <dbReference type="EMBL" id="MSS19383.1"/>
    </source>
</evidence>
<dbReference type="InterPro" id="IPR052745">
    <property type="entry name" value="G3P_Oxidase/Oxidoreductase"/>
</dbReference>
<dbReference type="EMBL" id="VUMO01000003">
    <property type="protein sequence ID" value="MSS19383.1"/>
    <property type="molecule type" value="Genomic_DNA"/>
</dbReference>
<dbReference type="InterPro" id="IPR036188">
    <property type="entry name" value="FAD/NAD-bd_sf"/>
</dbReference>
<dbReference type="PANTHER" id="PTHR42720">
    <property type="entry name" value="GLYCEROL-3-PHOSPHATE DEHYDROGENASE"/>
    <property type="match status" value="1"/>
</dbReference>
<dbReference type="RefSeq" id="WP_154575792.1">
    <property type="nucleotide sequence ID" value="NZ_VUMO01000003.1"/>
</dbReference>
<sequence>MKTDILIIGGGVIGSAVARKLSQYDLDITLVEKQSDICMGTSKANSSMIHSGYNIDGSKLKGKMCLKSDTAVYDKFCKELNVDFKHTGSIFAGFEESHLKTMKEEVENAKKNGLQGVRIVDHDEMMKLEPNINPKVRFGLLDPNTGTINPFEWTMALAENAAMNGVKVLLNAGVTNIHTRNGKIARVNTEVGTFEPKVVINCAGLYSDKIAAMVEDVDYYIHPRKGEYFLYDKKWSGYVHHCIYSPPTPVSKGMIIVPTTEGNLLCGSNAVEIKDKTDFSTTQQGLDDIYARDVHKLFPALPRMGDVVTTFAGLRPASNTEDFIIEHAKTVPTMINLVGIQSPGLSSAPAVADRVDEILRDVGTSVGLKFNVKPDWNPIRPKPVVLRELSKEEKSELIKKNPDYGKIICRCETISKGEILDAIRRPIPARNIDAIKRRTRAGMGRCQGGFCSPRIVNILNEELGIDPLDVTKRGGRSNILLGKTKDLSLFEGGIDNEKIKL</sequence>
<evidence type="ECO:0000313" key="4">
    <source>
        <dbReference type="Proteomes" id="UP000461754"/>
    </source>
</evidence>
<proteinExistence type="predicted"/>
<dbReference type="Pfam" id="PF04324">
    <property type="entry name" value="Fer2_BFD"/>
    <property type="match status" value="1"/>
</dbReference>
<dbReference type="Pfam" id="PF01266">
    <property type="entry name" value="DAO"/>
    <property type="match status" value="1"/>
</dbReference>
<comment type="caution">
    <text evidence="3">The sequence shown here is derived from an EMBL/GenBank/DDBJ whole genome shotgun (WGS) entry which is preliminary data.</text>
</comment>
<organism evidence="3 4">
    <name type="scientific">Pseudoramibacter porci</name>
    <dbReference type="NCBI Taxonomy" id="2606631"/>
    <lineage>
        <taxon>Bacteria</taxon>
        <taxon>Bacillati</taxon>
        <taxon>Bacillota</taxon>
        <taxon>Clostridia</taxon>
        <taxon>Eubacteriales</taxon>
        <taxon>Eubacteriaceae</taxon>
        <taxon>Pseudoramibacter</taxon>
    </lineage>
</organism>
<feature type="domain" description="BFD-like [2Fe-2S]-binding" evidence="2">
    <location>
        <begin position="407"/>
        <end position="461"/>
    </location>
</feature>
<dbReference type="SUPFAM" id="SSF54373">
    <property type="entry name" value="FAD-linked reductases, C-terminal domain"/>
    <property type="match status" value="1"/>
</dbReference>
<dbReference type="Gene3D" id="3.50.50.60">
    <property type="entry name" value="FAD/NAD(P)-binding domain"/>
    <property type="match status" value="1"/>
</dbReference>
<accession>A0A7X2NF80</accession>
<keyword evidence="4" id="KW-1185">Reference proteome</keyword>
<feature type="domain" description="FAD dependent oxidoreductase" evidence="1">
    <location>
        <begin position="4"/>
        <end position="355"/>
    </location>
</feature>
<gene>
    <name evidence="3" type="ORF">FYJ52_03010</name>
</gene>
<protein>
    <submittedName>
        <fullName evidence="3">NAD(P)/FAD-dependent oxidoreductase</fullName>
    </submittedName>
</protein>
<dbReference type="Proteomes" id="UP000461754">
    <property type="component" value="Unassembled WGS sequence"/>
</dbReference>
<dbReference type="InterPro" id="IPR006076">
    <property type="entry name" value="FAD-dep_OxRdtase"/>
</dbReference>
<dbReference type="InterPro" id="IPR007419">
    <property type="entry name" value="BFD-like_2Fe2S-bd_dom"/>
</dbReference>
<dbReference type="Gene3D" id="1.10.10.1100">
    <property type="entry name" value="BFD-like [2Fe-2S]-binding domain"/>
    <property type="match status" value="1"/>
</dbReference>
<dbReference type="Gene3D" id="3.30.9.10">
    <property type="entry name" value="D-Amino Acid Oxidase, subunit A, domain 2"/>
    <property type="match status" value="1"/>
</dbReference>
<dbReference type="CDD" id="cd19946">
    <property type="entry name" value="GlpA-like_Fer2_BFD-like"/>
    <property type="match status" value="1"/>
</dbReference>
<dbReference type="SUPFAM" id="SSF51905">
    <property type="entry name" value="FAD/NAD(P)-binding domain"/>
    <property type="match status" value="1"/>
</dbReference>
<reference evidence="3 4" key="1">
    <citation type="submission" date="2019-08" db="EMBL/GenBank/DDBJ databases">
        <title>In-depth cultivation of the pig gut microbiome towards novel bacterial diversity and tailored functional studies.</title>
        <authorList>
            <person name="Wylensek D."/>
            <person name="Hitch T.C.A."/>
            <person name="Clavel T."/>
        </authorList>
    </citation>
    <scope>NUCLEOTIDE SEQUENCE [LARGE SCALE GENOMIC DNA]</scope>
    <source>
        <strain evidence="3 4">RF-744-FAT-4</strain>
    </source>
</reference>